<sequence>MATAASWSCEPCSQRKKKTEASKWCTDCEESMCQTCTDCHLSMKATKRHHIIDLQVAHSCHSNPLTGIQFCEKHEGHPFEYFCKDHNAICCNECMSTKLHRSCKIHTIKTCSKNVKTSQNFKDVETEIDHAIETLTSISEDRLANTTSIKGNVEDVKKSIKRFKSNILQHLDTLEAAIFQDLDRMQEEMSIKLNDEKDQAETDKEVVSVYKKQIQFISNHGSDKQAFLFMHKLKMALHNLTNQQIGKIARMRALSIEHTIPEELLSCLTLGSVVPKDNLCTEKFKLHVEDFKFYQNFHLHKKVDMTAIDKQAFITGMAVSGDKLLLCNCDWNHHMPQVLVFKKSGEYLANIEVKGAPWDIAVLPRTDQAVVVLPNTNSIQFIDTLKQVSGREIKMAGSDEKRGIAATDDKIFVGGMDRIVYILDHDGNLMSTIFSRGEKFCYLLSVSNCDLVYSDFSSIHRIKLDGSEVYSYKSPNLRNPKKIATDQLGNLYVAGKDSHNIHRITPDGTFLDIVLTEVNGIHHPRAMYFDNSSNMLFISNQSGKELLIFNCT</sequence>
<keyword evidence="1" id="KW-0862">Zinc</keyword>
<dbReference type="AlphaFoldDB" id="A0A8B6FL85"/>
<keyword evidence="4" id="KW-1185">Reference proteome</keyword>
<dbReference type="InterPro" id="IPR011042">
    <property type="entry name" value="6-blade_b-propeller_TolB-like"/>
</dbReference>
<protein>
    <recommendedName>
        <fullName evidence="2">B box-type domain-containing protein</fullName>
    </recommendedName>
</protein>
<dbReference type="PANTHER" id="PTHR25462">
    <property type="entry name" value="BONUS, ISOFORM C-RELATED"/>
    <property type="match status" value="1"/>
</dbReference>
<evidence type="ECO:0000256" key="1">
    <source>
        <dbReference type="PROSITE-ProRule" id="PRU00024"/>
    </source>
</evidence>
<dbReference type="SUPFAM" id="SSF57845">
    <property type="entry name" value="B-box zinc-binding domain"/>
    <property type="match status" value="1"/>
</dbReference>
<dbReference type="CDD" id="cd19757">
    <property type="entry name" value="Bbox1"/>
    <property type="match status" value="1"/>
</dbReference>
<dbReference type="OrthoDB" id="6042588at2759"/>
<comment type="caution">
    <text evidence="3">The sequence shown here is derived from an EMBL/GenBank/DDBJ whole genome shotgun (WGS) entry which is preliminary data.</text>
</comment>
<dbReference type="Proteomes" id="UP000596742">
    <property type="component" value="Unassembled WGS sequence"/>
</dbReference>
<dbReference type="InterPro" id="IPR047153">
    <property type="entry name" value="TRIM45/56/19-like"/>
</dbReference>
<dbReference type="PROSITE" id="PS50119">
    <property type="entry name" value="ZF_BBOX"/>
    <property type="match status" value="2"/>
</dbReference>
<dbReference type="SUPFAM" id="SSF63825">
    <property type="entry name" value="YWTD domain"/>
    <property type="match status" value="1"/>
</dbReference>
<gene>
    <name evidence="3" type="ORF">MGAL_10B091677</name>
</gene>
<dbReference type="InterPro" id="IPR000315">
    <property type="entry name" value="Znf_B-box"/>
</dbReference>
<dbReference type="PANTHER" id="PTHR25462:SF296">
    <property type="entry name" value="MEIOTIC P26, ISOFORM F"/>
    <property type="match status" value="1"/>
</dbReference>
<reference evidence="3" key="1">
    <citation type="submission" date="2018-11" db="EMBL/GenBank/DDBJ databases">
        <authorList>
            <person name="Alioto T."/>
            <person name="Alioto T."/>
        </authorList>
    </citation>
    <scope>NUCLEOTIDE SEQUENCE</scope>
</reference>
<feature type="domain" description="B box-type" evidence="2">
    <location>
        <begin position="12"/>
        <end position="54"/>
    </location>
</feature>
<evidence type="ECO:0000313" key="3">
    <source>
        <dbReference type="EMBL" id="VDI50946.1"/>
    </source>
</evidence>
<dbReference type="Gene3D" id="3.30.160.60">
    <property type="entry name" value="Classic Zinc Finger"/>
    <property type="match status" value="1"/>
</dbReference>
<evidence type="ECO:0000313" key="4">
    <source>
        <dbReference type="Proteomes" id="UP000596742"/>
    </source>
</evidence>
<dbReference type="GO" id="GO:0008270">
    <property type="term" value="F:zinc ion binding"/>
    <property type="evidence" value="ECO:0007669"/>
    <property type="project" value="UniProtKB-KW"/>
</dbReference>
<keyword evidence="1" id="KW-0863">Zinc-finger</keyword>
<feature type="domain" description="B box-type" evidence="2">
    <location>
        <begin position="66"/>
        <end position="111"/>
    </location>
</feature>
<dbReference type="EMBL" id="UYJE01007003">
    <property type="protein sequence ID" value="VDI50946.1"/>
    <property type="molecule type" value="Genomic_DNA"/>
</dbReference>
<evidence type="ECO:0000259" key="2">
    <source>
        <dbReference type="PROSITE" id="PS50119"/>
    </source>
</evidence>
<proteinExistence type="predicted"/>
<accession>A0A8B6FL85</accession>
<organism evidence="3 4">
    <name type="scientific">Mytilus galloprovincialis</name>
    <name type="common">Mediterranean mussel</name>
    <dbReference type="NCBI Taxonomy" id="29158"/>
    <lineage>
        <taxon>Eukaryota</taxon>
        <taxon>Metazoa</taxon>
        <taxon>Spiralia</taxon>
        <taxon>Lophotrochozoa</taxon>
        <taxon>Mollusca</taxon>
        <taxon>Bivalvia</taxon>
        <taxon>Autobranchia</taxon>
        <taxon>Pteriomorphia</taxon>
        <taxon>Mytilida</taxon>
        <taxon>Mytiloidea</taxon>
        <taxon>Mytilidae</taxon>
        <taxon>Mytilinae</taxon>
        <taxon>Mytilus</taxon>
    </lineage>
</organism>
<keyword evidence="1" id="KW-0479">Metal-binding</keyword>
<dbReference type="Gene3D" id="2.120.10.30">
    <property type="entry name" value="TolB, C-terminal domain"/>
    <property type="match status" value="2"/>
</dbReference>
<name>A0A8B6FL85_MYTGA</name>